<dbReference type="AlphaFoldDB" id="A0A8D0DWI6"/>
<dbReference type="Gene3D" id="3.40.50.300">
    <property type="entry name" value="P-loop containing nucleotide triphosphate hydrolases"/>
    <property type="match status" value="1"/>
</dbReference>
<dbReference type="InterPro" id="IPR052634">
    <property type="entry name" value="Sperm_flagellar-bone_growth"/>
</dbReference>
<dbReference type="GeneTree" id="ENSGT00390000008160"/>
<keyword evidence="1" id="KW-0175">Coiled coil</keyword>
<dbReference type="Pfam" id="PF00406">
    <property type="entry name" value="ADK"/>
    <property type="match status" value="1"/>
</dbReference>
<keyword evidence="5" id="KW-1185">Reference proteome</keyword>
<organism evidence="4 5">
    <name type="scientific">Salvator merianae</name>
    <name type="common">Argentine black and white tegu</name>
    <name type="synonym">Tupinambis merianae</name>
    <dbReference type="NCBI Taxonomy" id="96440"/>
    <lineage>
        <taxon>Eukaryota</taxon>
        <taxon>Metazoa</taxon>
        <taxon>Chordata</taxon>
        <taxon>Craniata</taxon>
        <taxon>Vertebrata</taxon>
        <taxon>Euteleostomi</taxon>
        <taxon>Lepidosauria</taxon>
        <taxon>Squamata</taxon>
        <taxon>Bifurcata</taxon>
        <taxon>Unidentata</taxon>
        <taxon>Episquamata</taxon>
        <taxon>Laterata</taxon>
        <taxon>Teiioidea</taxon>
        <taxon>Teiidae</taxon>
        <taxon>Salvator</taxon>
    </lineage>
</organism>
<dbReference type="GO" id="GO:0005737">
    <property type="term" value="C:cytoplasm"/>
    <property type="evidence" value="ECO:0007669"/>
    <property type="project" value="UniProtKB-ARBA"/>
</dbReference>
<dbReference type="GO" id="GO:0002177">
    <property type="term" value="C:manchette"/>
    <property type="evidence" value="ECO:0007669"/>
    <property type="project" value="TreeGrafter"/>
</dbReference>
<evidence type="ECO:0000313" key="5">
    <source>
        <dbReference type="Proteomes" id="UP000694421"/>
    </source>
</evidence>
<feature type="coiled-coil region" evidence="1">
    <location>
        <begin position="359"/>
        <end position="397"/>
    </location>
</feature>
<dbReference type="PANTHER" id="PTHR14919:SF0">
    <property type="entry name" value="SPERM FLAGELLAR PROTEIN 2"/>
    <property type="match status" value="1"/>
</dbReference>
<dbReference type="GO" id="GO:0097225">
    <property type="term" value="C:sperm midpiece"/>
    <property type="evidence" value="ECO:0007669"/>
    <property type="project" value="TreeGrafter"/>
</dbReference>
<proteinExistence type="predicted"/>
<dbReference type="InterPro" id="IPR054517">
    <property type="entry name" value="SPEF2_D5"/>
</dbReference>
<dbReference type="SUPFAM" id="SSF52540">
    <property type="entry name" value="P-loop containing nucleoside triphosphate hydrolases"/>
    <property type="match status" value="1"/>
</dbReference>
<evidence type="ECO:0000313" key="4">
    <source>
        <dbReference type="Ensembl" id="ENSSMRP00000022729.1"/>
    </source>
</evidence>
<evidence type="ECO:0000256" key="2">
    <source>
        <dbReference type="SAM" id="MobiDB-lite"/>
    </source>
</evidence>
<reference evidence="4" key="2">
    <citation type="submission" date="2025-09" db="UniProtKB">
        <authorList>
            <consortium name="Ensembl"/>
        </authorList>
    </citation>
    <scope>IDENTIFICATION</scope>
</reference>
<evidence type="ECO:0000259" key="3">
    <source>
        <dbReference type="PROSITE" id="PS50021"/>
    </source>
</evidence>
<feature type="compositionally biased region" description="Basic and acidic residues" evidence="2">
    <location>
        <begin position="830"/>
        <end position="842"/>
    </location>
</feature>
<dbReference type="GO" id="GO:0007288">
    <property type="term" value="P:sperm axoneme assembly"/>
    <property type="evidence" value="ECO:0007669"/>
    <property type="project" value="TreeGrafter"/>
</dbReference>
<accession>A0A8D0DWI6</accession>
<feature type="region of interest" description="Disordered" evidence="2">
    <location>
        <begin position="830"/>
        <end position="861"/>
    </location>
</feature>
<dbReference type="Gene3D" id="1.10.418.10">
    <property type="entry name" value="Calponin-like domain"/>
    <property type="match status" value="1"/>
</dbReference>
<feature type="coiled-coil region" evidence="1">
    <location>
        <begin position="293"/>
        <end position="329"/>
    </location>
</feature>
<dbReference type="PANTHER" id="PTHR14919">
    <property type="entry name" value="KPL2-RELATED"/>
    <property type="match status" value="1"/>
</dbReference>
<dbReference type="InterPro" id="IPR027417">
    <property type="entry name" value="P-loop_NTPase"/>
</dbReference>
<dbReference type="InterPro" id="IPR036872">
    <property type="entry name" value="CH_dom_sf"/>
</dbReference>
<feature type="domain" description="Calponin-homology (CH)" evidence="3">
    <location>
        <begin position="1"/>
        <end position="105"/>
    </location>
</feature>
<name>A0A8D0DWI6_SALMN</name>
<dbReference type="Ensembl" id="ENSSMRT00000026576.1">
    <property type="protein sequence ID" value="ENSSMRP00000022729.1"/>
    <property type="gene ID" value="ENSSMRG00000017581.1"/>
</dbReference>
<dbReference type="Pfam" id="PF22946">
    <property type="entry name" value="SPEF2_D5"/>
    <property type="match status" value="1"/>
</dbReference>
<reference evidence="4" key="1">
    <citation type="submission" date="2025-08" db="UniProtKB">
        <authorList>
            <consortium name="Ensembl"/>
        </authorList>
    </citation>
    <scope>IDENTIFICATION</scope>
</reference>
<dbReference type="InterPro" id="IPR001715">
    <property type="entry name" value="CH_dom"/>
</dbReference>
<sequence>MTDILCDWLNREVKLSRTVDPESFSREFSSGYLIGELLHKFELQDDFDQFSQSRLANAKLNNFSRMEPTLQLLGVQFDQNVAQNIMTEQHGAATKLLYQLYVALEKKKKAGLTGVAMDAMRPSAPAKLKMVGTDMYRERLKTLVPRQVDLSLQQISDNFHNKTKNLETKIAHMRFVEQQEAKKIQEEKKVQEMEKRRQTEIMAKIQAAIIQIPKPPQHSVKAIEEQKVLRKKKEAENTYTEIRKFENVLQAVMHVQDLKSSTPAITELLNTYSDDEYIRKIQKRLEEDTFAREQREKRRRKMLREQLIAHEAQEEAYREEQLINRLMRQSQQERRIAVQLMHVRHEKEVMWQNRIYREKQFEERRLKEFQEALDREAALAKQEKLELEEQALREKQLHAKLAAERAEARYRKHYEMCREVVEQIIDLSTKIGEYRTLTNNLIPIKLMRDWKELFLKGKPIYEQAEIEPWPEDPTPPQLIEQDKMNFLDEKDYDEYKAMIEEWYPPEDTRANKPPPSNPILGHIIHRLMEIVYPPEPEPPPPVFSPFSFKGCILGKLFSGKTTCLKFLKEAFNIHVISVDALVAEAINAYYESEMGSELSLSLSKEQQPPLNQILVDVYQAFASLFTLILYISQLSIRAQLGAAAEMLLKKGKTIPDELLVGILVESISRLPPESGWILDGFPMTLNQATLLEKALTGRDPDQTEATAKKFKKLTLVVDPAASKEAPVHPSALDFAILLEVSDSAVLDRIASKKGDEINAELQERKKLESLWGQMQHRIVGFLESWPKLESWYSNQQNILIKANADAEENLMCQRVKEILTEEIVKIQNKKKEEEKRKAEKLQEALQALPPEETQAPVTEKVEETVAAASPEIVEPPQVATPKGW</sequence>
<dbReference type="InterPro" id="IPR010441">
    <property type="entry name" value="CH_2"/>
</dbReference>
<dbReference type="Pfam" id="PF06294">
    <property type="entry name" value="CH_2"/>
    <property type="match status" value="1"/>
</dbReference>
<evidence type="ECO:0000256" key="1">
    <source>
        <dbReference type="SAM" id="Coils"/>
    </source>
</evidence>
<dbReference type="PROSITE" id="PS50021">
    <property type="entry name" value="CH"/>
    <property type="match status" value="1"/>
</dbReference>
<protein>
    <submittedName>
        <fullName evidence="4">Sperm flagellar 2</fullName>
    </submittedName>
</protein>
<dbReference type="Proteomes" id="UP000694421">
    <property type="component" value="Unplaced"/>
</dbReference>